<comment type="caution">
    <text evidence="1">The sequence shown here is derived from an EMBL/GenBank/DDBJ whole genome shotgun (WGS) entry which is preliminary data.</text>
</comment>
<dbReference type="EMBL" id="SOEO01000001">
    <property type="protein sequence ID" value="TDX86178.1"/>
    <property type="molecule type" value="Genomic_DNA"/>
</dbReference>
<dbReference type="OrthoDB" id="1257436at2"/>
<evidence type="ECO:0000313" key="2">
    <source>
        <dbReference type="Proteomes" id="UP000295313"/>
    </source>
</evidence>
<gene>
    <name evidence="1" type="ORF">B0I22_0288</name>
</gene>
<proteinExistence type="predicted"/>
<dbReference type="Proteomes" id="UP000295313">
    <property type="component" value="Unassembled WGS sequence"/>
</dbReference>
<protein>
    <submittedName>
        <fullName evidence="1">Uncharacterized protein</fullName>
    </submittedName>
</protein>
<name>A0A4R8I834_9FLAO</name>
<sequence>MANEKLEDVFAKRKAKEADKAKNEKTAVVKDTTPFIKRFSQKKIDEWKLENGDRDLIYLKVDDFLAVLRPPTAEDLGDYLTAIGTNGMSKAVAMVVEQLWLEGDYQLIEDEELFIAVFLQINNILEGKKGEFFRA</sequence>
<dbReference type="AlphaFoldDB" id="A0A4R8I834"/>
<dbReference type="RefSeq" id="WP_133942814.1">
    <property type="nucleotide sequence ID" value="NZ_SOEO01000001.1"/>
</dbReference>
<evidence type="ECO:0000313" key="1">
    <source>
        <dbReference type="EMBL" id="TDX86178.1"/>
    </source>
</evidence>
<reference evidence="1 2" key="1">
    <citation type="submission" date="2019-03" db="EMBL/GenBank/DDBJ databases">
        <title>Genomic Encyclopedia of Type Strains, Phase III (KMG-III): the genomes of soil and plant-associated and newly described type strains.</title>
        <authorList>
            <person name="Whitman W."/>
        </authorList>
    </citation>
    <scope>NUCLEOTIDE SEQUENCE [LARGE SCALE GENOMIC DNA]</scope>
    <source>
        <strain evidence="1 2">CGMCC 1.12802</strain>
    </source>
</reference>
<keyword evidence="2" id="KW-1185">Reference proteome</keyword>
<organism evidence="1 2">
    <name type="scientific">Epilithonimonas xixisoli</name>
    <dbReference type="NCBI Taxonomy" id="1476462"/>
    <lineage>
        <taxon>Bacteria</taxon>
        <taxon>Pseudomonadati</taxon>
        <taxon>Bacteroidota</taxon>
        <taxon>Flavobacteriia</taxon>
        <taxon>Flavobacteriales</taxon>
        <taxon>Weeksellaceae</taxon>
        <taxon>Chryseobacterium group</taxon>
        <taxon>Epilithonimonas</taxon>
    </lineage>
</organism>
<accession>A0A4R8I834</accession>